<sequence>MKKLMIYGATGYTGRMIVTQAMILGVPLILAGRNDAKLAALASELNLPYRSFSLSESASIDEALADVAILLNCVGPFMRTADTLMKVAIRKKIHYLDIAAELDSYRLAESLDRDARAAGVML</sequence>
<evidence type="ECO:0000313" key="2">
    <source>
        <dbReference type="EMBL" id="RLM17189.1"/>
    </source>
</evidence>
<dbReference type="InterPro" id="IPR036291">
    <property type="entry name" value="NAD(P)-bd_dom_sf"/>
</dbReference>
<dbReference type="AlphaFoldDB" id="A0AAE8EMT2"/>
<dbReference type="SUPFAM" id="SSF51735">
    <property type="entry name" value="NAD(P)-binding Rossmann-fold domains"/>
    <property type="match status" value="1"/>
</dbReference>
<dbReference type="Proteomes" id="UP000285972">
    <property type="component" value="Unassembled WGS sequence"/>
</dbReference>
<comment type="caution">
    <text evidence="2">The sequence shown here is derived from an EMBL/GenBank/DDBJ whole genome shotgun (WGS) entry which is preliminary data.</text>
</comment>
<dbReference type="Gene3D" id="3.40.50.720">
    <property type="entry name" value="NAD(P)-binding Rossmann-like Domain"/>
    <property type="match status" value="1"/>
</dbReference>
<dbReference type="PANTHER" id="PTHR43781:SF1">
    <property type="entry name" value="SACCHAROPINE DEHYDROGENASE"/>
    <property type="match status" value="1"/>
</dbReference>
<evidence type="ECO:0000259" key="1">
    <source>
        <dbReference type="Pfam" id="PF03435"/>
    </source>
</evidence>
<reference evidence="2 3" key="1">
    <citation type="submission" date="2016-09" db="EMBL/GenBank/DDBJ databases">
        <authorList>
            <person name="Doonan J."/>
            <person name="Pachebat J.A."/>
            <person name="Golyshin P.N."/>
            <person name="Denman S."/>
            <person name="Mcdonald J.E."/>
        </authorList>
    </citation>
    <scope>NUCLEOTIDE SEQUENCE [LARGE SCALE GENOMIC DNA]</scope>
    <source>
        <strain evidence="2 3">FRB141</strain>
    </source>
</reference>
<dbReference type="KEGG" id="bgj:AWC36_14490"/>
<organism evidence="2 3">
    <name type="scientific">Brenneria goodwinii</name>
    <dbReference type="NCBI Taxonomy" id="1109412"/>
    <lineage>
        <taxon>Bacteria</taxon>
        <taxon>Pseudomonadati</taxon>
        <taxon>Pseudomonadota</taxon>
        <taxon>Gammaproteobacteria</taxon>
        <taxon>Enterobacterales</taxon>
        <taxon>Pectobacteriaceae</taxon>
        <taxon>Brenneria</taxon>
    </lineage>
</organism>
<gene>
    <name evidence="2" type="ORF">BIY26_21240</name>
</gene>
<dbReference type="Pfam" id="PF03435">
    <property type="entry name" value="Sacchrp_dh_NADP"/>
    <property type="match status" value="1"/>
</dbReference>
<accession>A0AAE8EMT2</accession>
<dbReference type="GeneID" id="70908016"/>
<feature type="domain" description="Saccharopine dehydrogenase NADP binding" evidence="1">
    <location>
        <begin position="5"/>
        <end position="120"/>
    </location>
</feature>
<proteinExistence type="predicted"/>
<dbReference type="EMBL" id="MJLX01000090">
    <property type="protein sequence ID" value="RLM17189.1"/>
    <property type="molecule type" value="Genomic_DNA"/>
</dbReference>
<dbReference type="InterPro" id="IPR005097">
    <property type="entry name" value="Sacchrp_dh_NADP-bd"/>
</dbReference>
<dbReference type="PANTHER" id="PTHR43781">
    <property type="entry name" value="SACCHAROPINE DEHYDROGENASE"/>
    <property type="match status" value="1"/>
</dbReference>
<protein>
    <recommendedName>
        <fullName evidence="1">Saccharopine dehydrogenase NADP binding domain-containing protein</fullName>
    </recommendedName>
</protein>
<evidence type="ECO:0000313" key="3">
    <source>
        <dbReference type="Proteomes" id="UP000285972"/>
    </source>
</evidence>
<dbReference type="RefSeq" id="WP_095834794.1">
    <property type="nucleotide sequence ID" value="NZ_CP014137.1"/>
</dbReference>
<name>A0AAE8EMT2_9GAMM</name>